<dbReference type="Pfam" id="PF03480">
    <property type="entry name" value="DctP"/>
    <property type="match status" value="1"/>
</dbReference>
<dbReference type="Gene3D" id="3.40.190.170">
    <property type="entry name" value="Bacterial extracellular solute-binding protein, family 7"/>
    <property type="match status" value="1"/>
</dbReference>
<evidence type="ECO:0000313" key="3">
    <source>
        <dbReference type="EMBL" id="MCU5782329.1"/>
    </source>
</evidence>
<comment type="caution">
    <text evidence="3">The sequence shown here is derived from an EMBL/GenBank/DDBJ whole genome shotgun (WGS) entry which is preliminary data.</text>
</comment>
<dbReference type="InterPro" id="IPR018389">
    <property type="entry name" value="DctP_fam"/>
</dbReference>
<evidence type="ECO:0000313" key="4">
    <source>
        <dbReference type="Proteomes" id="UP001064106"/>
    </source>
</evidence>
<keyword evidence="4" id="KW-1185">Reference proteome</keyword>
<reference evidence="3" key="1">
    <citation type="submission" date="2012-09" db="EMBL/GenBank/DDBJ databases">
        <title>Genome Sequence of alkane-degrading Bacterium Alcanivorax balearicus MACL04.</title>
        <authorList>
            <person name="Lai Q."/>
            <person name="Shao Z."/>
        </authorList>
    </citation>
    <scope>NUCLEOTIDE SEQUENCE</scope>
    <source>
        <strain evidence="3">MACL04</strain>
    </source>
</reference>
<dbReference type="NCBIfam" id="NF037995">
    <property type="entry name" value="TRAP_S1"/>
    <property type="match status" value="1"/>
</dbReference>
<name>A0ABT2QXT2_9GAMM</name>
<evidence type="ECO:0000256" key="1">
    <source>
        <dbReference type="ARBA" id="ARBA00022729"/>
    </source>
</evidence>
<evidence type="ECO:0000256" key="2">
    <source>
        <dbReference type="SAM" id="SignalP"/>
    </source>
</evidence>
<dbReference type="EMBL" id="ARXS01000007">
    <property type="protein sequence ID" value="MCU5782329.1"/>
    <property type="molecule type" value="Genomic_DNA"/>
</dbReference>
<feature type="chain" id="PRO_5047293857" evidence="2">
    <location>
        <begin position="29"/>
        <end position="386"/>
    </location>
</feature>
<accession>A0ABT2QXT2</accession>
<dbReference type="Proteomes" id="UP001064106">
    <property type="component" value="Unassembled WGS sequence"/>
</dbReference>
<organism evidence="3 4">
    <name type="scientific">Alloalcanivorax balearicus MACL04</name>
    <dbReference type="NCBI Taxonomy" id="1177182"/>
    <lineage>
        <taxon>Bacteria</taxon>
        <taxon>Pseudomonadati</taxon>
        <taxon>Pseudomonadota</taxon>
        <taxon>Gammaproteobacteria</taxon>
        <taxon>Oceanospirillales</taxon>
        <taxon>Alcanivoracaceae</taxon>
        <taxon>Alloalcanivorax</taxon>
    </lineage>
</organism>
<dbReference type="PANTHER" id="PTHR33376">
    <property type="match status" value="1"/>
</dbReference>
<sequence>MLTFKHALLTVMTSILLGLGAAPSNVEARELRYAIGQPPKALPVVAGQAFAKAVGDYTEGDLTVKVYALSLLSMAETSAGLRDGIADVGFVLTPYFPAEYPHNNMLTEASMILQLLEEDVTGREGMAFIPALSEYIFQHCEECLEEFKAQNQVFTGLVGGSSYGLVCNTPITNQADMAGKRFRVGAANWSRWVKEMGGTPITMSANEMLEALSQGVVDCIVLSTPEIDNFGLAEAVTDISMGAPGGIFSTAGQNVNRQVWQKLSDDQRGAILRAAAVPAAMVPYSYHEREKEILDRLRKKGIKVHDLDPSLLVKSEAFIAQDIDTISEYYAEKHGVKNGAKMLKDFRAILEKWVGLTQGVDSLEQYQELYWNEVFSKVDPSTYGMK</sequence>
<dbReference type="CDD" id="cd13666">
    <property type="entry name" value="PBP2_TRAP_DctP_like_1"/>
    <property type="match status" value="1"/>
</dbReference>
<dbReference type="InterPro" id="IPR038404">
    <property type="entry name" value="TRAP_DctP_sf"/>
</dbReference>
<keyword evidence="1 2" id="KW-0732">Signal</keyword>
<feature type="signal peptide" evidence="2">
    <location>
        <begin position="1"/>
        <end position="28"/>
    </location>
</feature>
<dbReference type="PANTHER" id="PTHR33376:SF5">
    <property type="entry name" value="EXTRACYTOPLASMIC SOLUTE RECEPTOR PROTEIN"/>
    <property type="match status" value="1"/>
</dbReference>
<dbReference type="RefSeq" id="WP_163125466.1">
    <property type="nucleotide sequence ID" value="NZ_ARXS01000007.1"/>
</dbReference>
<protein>
    <submittedName>
        <fullName evidence="3">Family 7 extracellular solute-binding protein</fullName>
    </submittedName>
</protein>
<proteinExistence type="predicted"/>
<gene>
    <name evidence="3" type="ORF">MA04_01629</name>
</gene>